<dbReference type="SUPFAM" id="SSF55681">
    <property type="entry name" value="Class II aaRS and biotin synthetases"/>
    <property type="match status" value="1"/>
</dbReference>
<evidence type="ECO:0000259" key="2">
    <source>
        <dbReference type="PROSITE" id="PS51733"/>
    </source>
</evidence>
<dbReference type="InterPro" id="IPR004143">
    <property type="entry name" value="BPL_LPL_catalytic"/>
</dbReference>
<evidence type="ECO:0000256" key="1">
    <source>
        <dbReference type="SAM" id="MobiDB-lite"/>
    </source>
</evidence>
<accession>A0A5D5AWE6</accession>
<dbReference type="Proteomes" id="UP000324104">
    <property type="component" value="Unassembled WGS sequence"/>
</dbReference>
<dbReference type="EMBL" id="VTAW01000001">
    <property type="protein sequence ID" value="TYT63960.1"/>
    <property type="molecule type" value="Genomic_DNA"/>
</dbReference>
<reference evidence="3 4" key="1">
    <citation type="submission" date="2019-08" db="EMBL/GenBank/DDBJ databases">
        <title>Archaea genome.</title>
        <authorList>
            <person name="Kajale S."/>
            <person name="Shouche Y."/>
            <person name="Deshpande N."/>
            <person name="Sharma A."/>
        </authorList>
    </citation>
    <scope>NUCLEOTIDE SEQUENCE [LARGE SCALE GENOMIC DNA]</scope>
    <source>
        <strain evidence="3 4">ESP3B_9</strain>
    </source>
</reference>
<protein>
    <submittedName>
        <fullName evidence="3">Lipoate--protein ligase family protein</fullName>
    </submittedName>
</protein>
<dbReference type="Gene3D" id="3.30.930.10">
    <property type="entry name" value="Bira Bifunctional Protein, Domain 2"/>
    <property type="match status" value="1"/>
</dbReference>
<dbReference type="PROSITE" id="PS51733">
    <property type="entry name" value="BPL_LPL_CATALYTIC"/>
    <property type="match status" value="1"/>
</dbReference>
<dbReference type="AlphaFoldDB" id="A0A5D5AWE6"/>
<organism evidence="3 4">
    <name type="scientific">Natrialba swarupiae</name>
    <dbReference type="NCBI Taxonomy" id="2448032"/>
    <lineage>
        <taxon>Archaea</taxon>
        <taxon>Methanobacteriati</taxon>
        <taxon>Methanobacteriota</taxon>
        <taxon>Stenosarchaea group</taxon>
        <taxon>Halobacteria</taxon>
        <taxon>Halobacteriales</taxon>
        <taxon>Natrialbaceae</taxon>
        <taxon>Natrialba</taxon>
    </lineage>
</organism>
<feature type="region of interest" description="Disordered" evidence="1">
    <location>
        <begin position="224"/>
        <end position="268"/>
    </location>
</feature>
<keyword evidence="4" id="KW-1185">Reference proteome</keyword>
<proteinExistence type="predicted"/>
<dbReference type="Pfam" id="PF21948">
    <property type="entry name" value="LplA-B_cat"/>
    <property type="match status" value="1"/>
</dbReference>
<dbReference type="RefSeq" id="WP_149079765.1">
    <property type="nucleotide sequence ID" value="NZ_VTAW01000001.1"/>
</dbReference>
<keyword evidence="3" id="KW-0436">Ligase</keyword>
<feature type="domain" description="BPL/LPL catalytic" evidence="2">
    <location>
        <begin position="26"/>
        <end position="233"/>
    </location>
</feature>
<evidence type="ECO:0000313" key="3">
    <source>
        <dbReference type="EMBL" id="TYT63960.1"/>
    </source>
</evidence>
<evidence type="ECO:0000313" key="4">
    <source>
        <dbReference type="Proteomes" id="UP000324104"/>
    </source>
</evidence>
<dbReference type="InterPro" id="IPR045864">
    <property type="entry name" value="aa-tRNA-synth_II/BPL/LPL"/>
</dbReference>
<gene>
    <name evidence="3" type="ORF">FYC77_01780</name>
</gene>
<dbReference type="GO" id="GO:0016874">
    <property type="term" value="F:ligase activity"/>
    <property type="evidence" value="ECO:0007669"/>
    <property type="project" value="UniProtKB-KW"/>
</dbReference>
<comment type="caution">
    <text evidence="3">The sequence shown here is derived from an EMBL/GenBank/DDBJ whole genome shotgun (WGS) entry which is preliminary data.</text>
</comment>
<name>A0A5D5AWE6_9EURY</name>
<sequence>MRLYRGRPSTIETDRAASTRLLEVAAAGDPAARVWVPHRQVAFGRRDAGTDGYSRALEAARARGFPAVERAVGGRAVAYDGETTIAFARAEPVTDFRRGIDDRYERTTAAIERALGDVGLEARRGEPDGAFCPGSHSLSIAAPSGGGDGNSRSAKVVGIAQRVRQQAAVTAGIVIVDGGNELVGVLEDVYGALGLAFDPDAVGALADAGIDVEPETVRAALETALAGDDEPEPRPIAELVDGEPGDVSRVSDTDDGPSVPDDSGGGSW</sequence>